<sequence length="197" mass="21741">MDRYEELHETVERAAHHDVVGADDVVSALATLRELRNELADWEPRLIGAARRMGVSWADLAPVLGVASRQAAERRYLRMRKPEQEAGLTADARVQAERDRRAGQRAVRAWAQDNSEVVRKLAALVGSLDDVDDEARPHVDVVSRTLGNDDPVLLIGPMVSAVAHLRDSHPDLAAQVDGVNAEVEEARRAAVDRRVGR</sequence>
<proteinExistence type="predicted"/>
<protein>
    <recommendedName>
        <fullName evidence="3">HSP18 transcriptional regulator</fullName>
    </recommendedName>
</protein>
<evidence type="ECO:0008006" key="3">
    <source>
        <dbReference type="Google" id="ProtNLM"/>
    </source>
</evidence>
<name>A0A839RWA3_9PSEU</name>
<accession>A0A839RWA3</accession>
<evidence type="ECO:0000313" key="1">
    <source>
        <dbReference type="EMBL" id="MBB3049354.1"/>
    </source>
</evidence>
<reference evidence="1 2" key="1">
    <citation type="submission" date="2020-08" db="EMBL/GenBank/DDBJ databases">
        <title>Genomic Encyclopedia of Type Strains, Phase III (KMG-III): the genomes of soil and plant-associated and newly described type strains.</title>
        <authorList>
            <person name="Whitman W."/>
        </authorList>
    </citation>
    <scope>NUCLEOTIDE SEQUENCE [LARGE SCALE GENOMIC DNA]</scope>
    <source>
        <strain evidence="1 2">CECT 8577</strain>
    </source>
</reference>
<organism evidence="1 2">
    <name type="scientific">Prauserella isguenensis</name>
    <dbReference type="NCBI Taxonomy" id="1470180"/>
    <lineage>
        <taxon>Bacteria</taxon>
        <taxon>Bacillati</taxon>
        <taxon>Actinomycetota</taxon>
        <taxon>Actinomycetes</taxon>
        <taxon>Pseudonocardiales</taxon>
        <taxon>Pseudonocardiaceae</taxon>
        <taxon>Prauserella</taxon>
    </lineage>
</organism>
<dbReference type="RefSeq" id="WP_183646653.1">
    <property type="nucleotide sequence ID" value="NZ_JACHWU010000001.1"/>
</dbReference>
<dbReference type="EMBL" id="JACHWU010000001">
    <property type="protein sequence ID" value="MBB3049354.1"/>
    <property type="molecule type" value="Genomic_DNA"/>
</dbReference>
<keyword evidence="2" id="KW-1185">Reference proteome</keyword>
<comment type="caution">
    <text evidence="1">The sequence shown here is derived from an EMBL/GenBank/DDBJ whole genome shotgun (WGS) entry which is preliminary data.</text>
</comment>
<gene>
    <name evidence="1" type="ORF">FHS23_000349</name>
</gene>
<dbReference type="AlphaFoldDB" id="A0A839RWA3"/>
<dbReference type="Proteomes" id="UP000550714">
    <property type="component" value="Unassembled WGS sequence"/>
</dbReference>
<evidence type="ECO:0000313" key="2">
    <source>
        <dbReference type="Proteomes" id="UP000550714"/>
    </source>
</evidence>